<sequence length="115" mass="12843">VKADRESQPPIDELQTISVIRLYGEGSHAVEDLAHPKTSANRNKAKFDEFRIETATYNGEHKEKSKGRVPENAGKAWSERDASESEVVVKSEQFPSIAELQQLTLMKLRKSSSSS</sequence>
<feature type="non-terminal residue" evidence="2">
    <location>
        <position position="1"/>
    </location>
</feature>
<feature type="region of interest" description="Disordered" evidence="1">
    <location>
        <begin position="58"/>
        <end position="85"/>
    </location>
</feature>
<evidence type="ECO:0000313" key="2">
    <source>
        <dbReference type="EMBL" id="RKO89720.1"/>
    </source>
</evidence>
<gene>
    <name evidence="2" type="ORF">BDK51DRAFT_34821</name>
</gene>
<proteinExistence type="predicted"/>
<dbReference type="AlphaFoldDB" id="A0A4P9WFC1"/>
<dbReference type="Proteomes" id="UP000269721">
    <property type="component" value="Unassembled WGS sequence"/>
</dbReference>
<feature type="compositionally biased region" description="Basic and acidic residues" evidence="1">
    <location>
        <begin position="59"/>
        <end position="69"/>
    </location>
</feature>
<protein>
    <submittedName>
        <fullName evidence="2">Uncharacterized protein</fullName>
    </submittedName>
</protein>
<keyword evidence="3" id="KW-1185">Reference proteome</keyword>
<reference evidence="3" key="1">
    <citation type="journal article" date="2018" name="Nat. Microbiol.">
        <title>Leveraging single-cell genomics to expand the fungal tree of life.</title>
        <authorList>
            <person name="Ahrendt S.R."/>
            <person name="Quandt C.A."/>
            <person name="Ciobanu D."/>
            <person name="Clum A."/>
            <person name="Salamov A."/>
            <person name="Andreopoulos B."/>
            <person name="Cheng J.F."/>
            <person name="Woyke T."/>
            <person name="Pelin A."/>
            <person name="Henrissat B."/>
            <person name="Reynolds N.K."/>
            <person name="Benny G.L."/>
            <person name="Smith M.E."/>
            <person name="James T.Y."/>
            <person name="Grigoriev I.V."/>
        </authorList>
    </citation>
    <scope>NUCLEOTIDE SEQUENCE [LARGE SCALE GENOMIC DNA]</scope>
</reference>
<dbReference type="EMBL" id="KZ995923">
    <property type="protein sequence ID" value="RKO89720.1"/>
    <property type="molecule type" value="Genomic_DNA"/>
</dbReference>
<evidence type="ECO:0000313" key="3">
    <source>
        <dbReference type="Proteomes" id="UP000269721"/>
    </source>
</evidence>
<accession>A0A4P9WFC1</accession>
<organism evidence="2 3">
    <name type="scientific">Blyttiomyces helicus</name>
    <dbReference type="NCBI Taxonomy" id="388810"/>
    <lineage>
        <taxon>Eukaryota</taxon>
        <taxon>Fungi</taxon>
        <taxon>Fungi incertae sedis</taxon>
        <taxon>Chytridiomycota</taxon>
        <taxon>Chytridiomycota incertae sedis</taxon>
        <taxon>Chytridiomycetes</taxon>
        <taxon>Chytridiomycetes incertae sedis</taxon>
        <taxon>Blyttiomyces</taxon>
    </lineage>
</organism>
<evidence type="ECO:0000256" key="1">
    <source>
        <dbReference type="SAM" id="MobiDB-lite"/>
    </source>
</evidence>
<name>A0A4P9WFC1_9FUNG</name>